<dbReference type="EMBL" id="KK915100">
    <property type="protein sequence ID" value="KDP24601.1"/>
    <property type="molecule type" value="Genomic_DNA"/>
</dbReference>
<dbReference type="PANTHER" id="PTHR48007">
    <property type="entry name" value="LEUCINE-RICH REPEAT RECEPTOR-LIKE PROTEIN KINASE PXC1"/>
    <property type="match status" value="1"/>
</dbReference>
<evidence type="ECO:0000256" key="3">
    <source>
        <dbReference type="ARBA" id="ARBA00022692"/>
    </source>
</evidence>
<dbReference type="Gene3D" id="1.10.510.10">
    <property type="entry name" value="Transferase(Phosphotransferase) domain 1"/>
    <property type="match status" value="1"/>
</dbReference>
<dbReference type="InterPro" id="IPR001611">
    <property type="entry name" value="Leu-rich_rpt"/>
</dbReference>
<dbReference type="InterPro" id="IPR011009">
    <property type="entry name" value="Kinase-like_dom_sf"/>
</dbReference>
<dbReference type="PANTHER" id="PTHR48007:SF56">
    <property type="entry name" value="LOW QUALITY PROTEIN: PROTEIN STRUBBELIG-RECEPTOR FAMILY 2"/>
    <property type="match status" value="1"/>
</dbReference>
<feature type="transmembrane region" description="Helical" evidence="10">
    <location>
        <begin position="297"/>
        <end position="320"/>
    </location>
</feature>
<evidence type="ECO:0000256" key="1">
    <source>
        <dbReference type="ARBA" id="ARBA00004167"/>
    </source>
</evidence>
<dbReference type="Gene3D" id="3.30.200.20">
    <property type="entry name" value="Phosphorylase Kinase, domain 1"/>
    <property type="match status" value="1"/>
</dbReference>
<feature type="chain" id="PRO_5001638745" description="Protein kinase domain-containing protein" evidence="11">
    <location>
        <begin position="26"/>
        <end position="715"/>
    </location>
</feature>
<dbReference type="SUPFAM" id="SSF56112">
    <property type="entry name" value="Protein kinase-like (PK-like)"/>
    <property type="match status" value="1"/>
</dbReference>
<dbReference type="AlphaFoldDB" id="A0A067JKU5"/>
<evidence type="ECO:0000256" key="2">
    <source>
        <dbReference type="ARBA" id="ARBA00022614"/>
    </source>
</evidence>
<dbReference type="FunFam" id="3.80.10.10:FF:000062">
    <property type="entry name" value="protein STRUBBELIG-RECEPTOR FAMILY 3"/>
    <property type="match status" value="1"/>
</dbReference>
<protein>
    <recommendedName>
        <fullName evidence="12">Protein kinase domain-containing protein</fullName>
    </recommendedName>
</protein>
<dbReference type="GO" id="GO:0004672">
    <property type="term" value="F:protein kinase activity"/>
    <property type="evidence" value="ECO:0007669"/>
    <property type="project" value="InterPro"/>
</dbReference>
<dbReference type="FunFam" id="3.30.200.20:FF:000125">
    <property type="entry name" value="Protein STRUBBELIG-RECEPTOR FAMILY 8"/>
    <property type="match status" value="1"/>
</dbReference>
<dbReference type="KEGG" id="jcu:105646544"/>
<feature type="signal peptide" evidence="11">
    <location>
        <begin position="1"/>
        <end position="25"/>
    </location>
</feature>
<evidence type="ECO:0000256" key="11">
    <source>
        <dbReference type="SAM" id="SignalP"/>
    </source>
</evidence>
<evidence type="ECO:0000256" key="7">
    <source>
        <dbReference type="ARBA" id="ARBA00023136"/>
    </source>
</evidence>
<dbReference type="Pfam" id="PF00069">
    <property type="entry name" value="Pkinase"/>
    <property type="match status" value="1"/>
</dbReference>
<dbReference type="OrthoDB" id="676979at2759"/>
<evidence type="ECO:0000313" key="13">
    <source>
        <dbReference type="EMBL" id="KDP24601.1"/>
    </source>
</evidence>
<evidence type="ECO:0000256" key="8">
    <source>
        <dbReference type="ARBA" id="ARBA00023170"/>
    </source>
</evidence>
<dbReference type="InterPro" id="IPR032675">
    <property type="entry name" value="LRR_dom_sf"/>
</dbReference>
<evidence type="ECO:0000256" key="6">
    <source>
        <dbReference type="ARBA" id="ARBA00022989"/>
    </source>
</evidence>
<dbReference type="Proteomes" id="UP000027138">
    <property type="component" value="Unassembled WGS sequence"/>
</dbReference>
<name>A0A067JKU5_JATCU</name>
<dbReference type="Pfam" id="PF00560">
    <property type="entry name" value="LRR_1"/>
    <property type="match status" value="3"/>
</dbReference>
<evidence type="ECO:0000313" key="14">
    <source>
        <dbReference type="Proteomes" id="UP000027138"/>
    </source>
</evidence>
<keyword evidence="3 10" id="KW-0812">Transmembrane</keyword>
<evidence type="ECO:0000256" key="5">
    <source>
        <dbReference type="ARBA" id="ARBA00022737"/>
    </source>
</evidence>
<sequence>MAKELLQLYFTLIAFSAILVSQAWAFTDQNDVMALENLYASLNKPPQLKGWRTGGGDPCQESWTGVFCSGSSLRDLKLQGLNLSGYLGTQLHNLYSLKHLDLSYNYLQGEIPYGLPPNATRINLACNKLNQNIPYSLSTLKVLRYLNLSHNSLYGPIGNVFIAMKNLKEMDLSFNYFTGDLPTSIGSLTNLSRLFLQNNQFTGSVIYLADLPLTDLNIQSNHFSGVIPAHFQSIQNLWIDGNEFMGGNYPPWNFPETKNVTVGKNFSDQPTTESSATDKSLNPEAFGHVKKRRLGPGGIACIVVATTLAVTCAATAVIFVKRPHVFPVIRTRDFSLLALKASPKFLPVKAPSTLDPNHITSTCRTTCFAEKFKAPESAKIYTVAELQSATSSFSEENILGEGSLGCVYKAEFPDGQISAVKYIRMASLSLQEEEQFSDVLCNASRLRHPNIVTLVGYCIEHGQHLLVYEYIKNVTLHDVLHNEEHKSLPWITRINIALGVAAALDYLHSCFSPPITHGNIKASNVLLDEELKPRLCDCGTAILRSLTSNSDKLKASEIVIDDIGYTAPEIGEGADDTKSDVYAFGVLLLELLTGRKAFDSSRPSEEQSLVKWASCRLHDNASLELMVDPGINITTVSPKALSQFADVVSLCIQPEMLFRPPMSEIVVSLASLLQKFTFANSSPLDGAEDTFDTFFDVTDSSLRGSSSHHYSARNC</sequence>
<dbReference type="PROSITE" id="PS50011">
    <property type="entry name" value="PROTEIN_KINASE_DOM"/>
    <property type="match status" value="1"/>
</dbReference>
<keyword evidence="9" id="KW-0325">Glycoprotein</keyword>
<keyword evidence="4 11" id="KW-0732">Signal</keyword>
<feature type="domain" description="Protein kinase" evidence="12">
    <location>
        <begin position="393"/>
        <end position="673"/>
    </location>
</feature>
<evidence type="ECO:0000256" key="10">
    <source>
        <dbReference type="SAM" id="Phobius"/>
    </source>
</evidence>
<dbReference type="InterPro" id="IPR046959">
    <property type="entry name" value="PRK1-6/SRF4-like"/>
</dbReference>
<evidence type="ECO:0000259" key="12">
    <source>
        <dbReference type="PROSITE" id="PS50011"/>
    </source>
</evidence>
<keyword evidence="7 10" id="KW-0472">Membrane</keyword>
<dbReference type="InterPro" id="IPR000719">
    <property type="entry name" value="Prot_kinase_dom"/>
</dbReference>
<evidence type="ECO:0000256" key="4">
    <source>
        <dbReference type="ARBA" id="ARBA00022729"/>
    </source>
</evidence>
<dbReference type="Gene3D" id="3.80.10.10">
    <property type="entry name" value="Ribonuclease Inhibitor"/>
    <property type="match status" value="1"/>
</dbReference>
<keyword evidence="2" id="KW-0433">Leucine-rich repeat</keyword>
<dbReference type="GO" id="GO:0016020">
    <property type="term" value="C:membrane"/>
    <property type="evidence" value="ECO:0007669"/>
    <property type="project" value="UniProtKB-SubCell"/>
</dbReference>
<keyword evidence="5" id="KW-0677">Repeat</keyword>
<proteinExistence type="predicted"/>
<dbReference type="SUPFAM" id="SSF52058">
    <property type="entry name" value="L domain-like"/>
    <property type="match status" value="1"/>
</dbReference>
<reference evidence="13 14" key="1">
    <citation type="journal article" date="2014" name="PLoS ONE">
        <title>Global Analysis of Gene Expression Profiles in Physic Nut (Jatropha curcas L.) Seedlings Exposed to Salt Stress.</title>
        <authorList>
            <person name="Zhang L."/>
            <person name="Zhang C."/>
            <person name="Wu P."/>
            <person name="Chen Y."/>
            <person name="Li M."/>
            <person name="Jiang H."/>
            <person name="Wu G."/>
        </authorList>
    </citation>
    <scope>NUCLEOTIDE SEQUENCE [LARGE SCALE GENOMIC DNA]</scope>
    <source>
        <strain evidence="14">cv. GZQX0401</strain>
        <tissue evidence="13">Young leaves</tissue>
    </source>
</reference>
<keyword evidence="8" id="KW-0675">Receptor</keyword>
<organism evidence="13 14">
    <name type="scientific">Jatropha curcas</name>
    <name type="common">Barbados nut</name>
    <dbReference type="NCBI Taxonomy" id="180498"/>
    <lineage>
        <taxon>Eukaryota</taxon>
        <taxon>Viridiplantae</taxon>
        <taxon>Streptophyta</taxon>
        <taxon>Embryophyta</taxon>
        <taxon>Tracheophyta</taxon>
        <taxon>Spermatophyta</taxon>
        <taxon>Magnoliopsida</taxon>
        <taxon>eudicotyledons</taxon>
        <taxon>Gunneridae</taxon>
        <taxon>Pentapetalae</taxon>
        <taxon>rosids</taxon>
        <taxon>fabids</taxon>
        <taxon>Malpighiales</taxon>
        <taxon>Euphorbiaceae</taxon>
        <taxon>Crotonoideae</taxon>
        <taxon>Jatropheae</taxon>
        <taxon>Jatropha</taxon>
    </lineage>
</organism>
<dbReference type="InterPro" id="IPR013210">
    <property type="entry name" value="LRR_N_plant-typ"/>
</dbReference>
<keyword evidence="14" id="KW-1185">Reference proteome</keyword>
<gene>
    <name evidence="13" type="ORF">JCGZ_25517</name>
</gene>
<dbReference type="FunFam" id="1.10.510.10:FF:000479">
    <property type="entry name" value="Leucine-rich repeat receptor-like protein kinase"/>
    <property type="match status" value="1"/>
</dbReference>
<dbReference type="GO" id="GO:0005524">
    <property type="term" value="F:ATP binding"/>
    <property type="evidence" value="ECO:0007669"/>
    <property type="project" value="InterPro"/>
</dbReference>
<evidence type="ECO:0000256" key="9">
    <source>
        <dbReference type="ARBA" id="ARBA00023180"/>
    </source>
</evidence>
<accession>A0A067JKU5</accession>
<keyword evidence="6 10" id="KW-1133">Transmembrane helix</keyword>
<comment type="subcellular location">
    <subcellularLocation>
        <location evidence="1">Membrane</location>
        <topology evidence="1">Single-pass membrane protein</topology>
    </subcellularLocation>
</comment>
<dbReference type="Pfam" id="PF08263">
    <property type="entry name" value="LRRNT_2"/>
    <property type="match status" value="1"/>
</dbReference>